<dbReference type="RefSeq" id="XP_001014972.2">
    <property type="nucleotide sequence ID" value="XM_001014972.2"/>
</dbReference>
<dbReference type="InParanoid" id="Q23E60"/>
<dbReference type="KEGG" id="tet:TTHERM_00671950"/>
<proteinExistence type="predicted"/>
<dbReference type="EMBL" id="GG662711">
    <property type="protein sequence ID" value="EAR94727.2"/>
    <property type="molecule type" value="Genomic_DNA"/>
</dbReference>
<dbReference type="AlphaFoldDB" id="Q23E60"/>
<organism evidence="1 2">
    <name type="scientific">Tetrahymena thermophila (strain SB210)</name>
    <dbReference type="NCBI Taxonomy" id="312017"/>
    <lineage>
        <taxon>Eukaryota</taxon>
        <taxon>Sar</taxon>
        <taxon>Alveolata</taxon>
        <taxon>Ciliophora</taxon>
        <taxon>Intramacronucleata</taxon>
        <taxon>Oligohymenophorea</taxon>
        <taxon>Hymenostomatida</taxon>
        <taxon>Tetrahymenina</taxon>
        <taxon>Tetrahymenidae</taxon>
        <taxon>Tetrahymena</taxon>
    </lineage>
</organism>
<sequence>MEQVYYQNLKCPKHFKKDIEFIQIKDVLQQSEAKSLFYCSQCISEDNFFKQQNYIFIDQVLNEGNEKIIQKWPPIKNNEILQTLIDIMQYSSDQFSYIQQIDSYFINLKNQIMQKLDQIYKNAIQQAERYHTADIISNYQQISRVLEFRKLLQTIRQQNNLQESQRQCRIFIQSVESQKEKNQVLLENLLIQALDANTCFKIQEANLQKDLILKQIEQIRFFEEKEELVKNMSKTNIEQSQKVKIAQIIDLIGNKSNFCSSEFLKEFKDNLLKLSSKIEINYVNQMFEENKQPIDFSKINPQKLELIKEYVEHENQLMINQNYKNQIINSNEIIYINQIINQSKRLQYPEIFQAFDQFLIQTYPFLKALCKFPENNYFSQRFQLNPNYQQDILQEMVINSTSFNEGISILKSLKKENGEIQLQLNRDCNYINCISNIILKRNKKYIFRIQIESSNGNCFYVGLMKKSNSNLQHGYIDSLSCYFNNIQGAVSAKFTQSGMNKFFNCSNFILSNNNTIELRVSQEDSILEVLDYPNYQYKISLNDVKKIDFMRQQDLVLYLSFWKKEIKITINYAKIVDGF</sequence>
<keyword evidence="1" id="KW-0378">Hydrolase</keyword>
<evidence type="ECO:0000313" key="1">
    <source>
        <dbReference type="EMBL" id="EAR94727.2"/>
    </source>
</evidence>
<keyword evidence="1" id="KW-0645">Protease</keyword>
<dbReference type="GeneID" id="7824849"/>
<name>Q23E60_TETTS</name>
<dbReference type="HOGENOM" id="CLU_011289_1_0_1"/>
<protein>
    <submittedName>
        <fullName evidence="1">Zinc carboxypeptidase family protein</fullName>
    </submittedName>
</protein>
<gene>
    <name evidence="1" type="ORF">TTHERM_00671950</name>
</gene>
<keyword evidence="2" id="KW-1185">Reference proteome</keyword>
<reference evidence="2" key="1">
    <citation type="journal article" date="2006" name="PLoS Biol.">
        <title>Macronuclear genome sequence of the ciliate Tetrahymena thermophila, a model eukaryote.</title>
        <authorList>
            <person name="Eisen J.A."/>
            <person name="Coyne R.S."/>
            <person name="Wu M."/>
            <person name="Wu D."/>
            <person name="Thiagarajan M."/>
            <person name="Wortman J.R."/>
            <person name="Badger J.H."/>
            <person name="Ren Q."/>
            <person name="Amedeo P."/>
            <person name="Jones K.M."/>
            <person name="Tallon L.J."/>
            <person name="Delcher A.L."/>
            <person name="Salzberg S.L."/>
            <person name="Silva J.C."/>
            <person name="Haas B.J."/>
            <person name="Majoros W.H."/>
            <person name="Farzad M."/>
            <person name="Carlton J.M."/>
            <person name="Smith R.K. Jr."/>
            <person name="Garg J."/>
            <person name="Pearlman R.E."/>
            <person name="Karrer K.M."/>
            <person name="Sun L."/>
            <person name="Manning G."/>
            <person name="Elde N.C."/>
            <person name="Turkewitz A.P."/>
            <person name="Asai D.J."/>
            <person name="Wilkes D.E."/>
            <person name="Wang Y."/>
            <person name="Cai H."/>
            <person name="Collins K."/>
            <person name="Stewart B.A."/>
            <person name="Lee S.R."/>
            <person name="Wilamowska K."/>
            <person name="Weinberg Z."/>
            <person name="Ruzzo W.L."/>
            <person name="Wloga D."/>
            <person name="Gaertig J."/>
            <person name="Frankel J."/>
            <person name="Tsao C.-C."/>
            <person name="Gorovsky M.A."/>
            <person name="Keeling P.J."/>
            <person name="Waller R.F."/>
            <person name="Patron N.J."/>
            <person name="Cherry J.M."/>
            <person name="Stover N.A."/>
            <person name="Krieger C.J."/>
            <person name="del Toro C."/>
            <person name="Ryder H.F."/>
            <person name="Williamson S.C."/>
            <person name="Barbeau R.A."/>
            <person name="Hamilton E.P."/>
            <person name="Orias E."/>
        </authorList>
    </citation>
    <scope>NUCLEOTIDE SEQUENCE [LARGE SCALE GENOMIC DNA]</scope>
    <source>
        <strain evidence="2">SB210</strain>
    </source>
</reference>
<dbReference type="Proteomes" id="UP000009168">
    <property type="component" value="Unassembled WGS sequence"/>
</dbReference>
<dbReference type="GO" id="GO:0004180">
    <property type="term" value="F:carboxypeptidase activity"/>
    <property type="evidence" value="ECO:0007669"/>
    <property type="project" value="UniProtKB-KW"/>
</dbReference>
<accession>Q23E60</accession>
<evidence type="ECO:0000313" key="2">
    <source>
        <dbReference type="Proteomes" id="UP000009168"/>
    </source>
</evidence>
<keyword evidence="1" id="KW-0121">Carboxypeptidase</keyword>